<dbReference type="Proteomes" id="UP000005801">
    <property type="component" value="Unassembled WGS sequence"/>
</dbReference>
<proteinExistence type="predicted"/>
<keyword evidence="2" id="KW-0812">Transmembrane</keyword>
<evidence type="ECO:0000256" key="2">
    <source>
        <dbReference type="SAM" id="Phobius"/>
    </source>
</evidence>
<evidence type="ECO:0000313" key="3">
    <source>
        <dbReference type="EMBL" id="EDM79974.1"/>
    </source>
</evidence>
<reference evidence="3 4" key="1">
    <citation type="submission" date="2007-06" db="EMBL/GenBank/DDBJ databases">
        <authorList>
            <person name="Shimkets L."/>
            <person name="Ferriera S."/>
            <person name="Johnson J."/>
            <person name="Kravitz S."/>
            <person name="Beeson K."/>
            <person name="Sutton G."/>
            <person name="Rogers Y.-H."/>
            <person name="Friedman R."/>
            <person name="Frazier M."/>
            <person name="Venter J.C."/>
        </authorList>
    </citation>
    <scope>NUCLEOTIDE SEQUENCE [LARGE SCALE GENOMIC DNA]</scope>
    <source>
        <strain evidence="3 4">SIR-1</strain>
    </source>
</reference>
<gene>
    <name evidence="3" type="ORF">PPSIR1_23071</name>
</gene>
<evidence type="ECO:0000256" key="1">
    <source>
        <dbReference type="SAM" id="Coils"/>
    </source>
</evidence>
<feature type="transmembrane region" description="Helical" evidence="2">
    <location>
        <begin position="90"/>
        <end position="111"/>
    </location>
</feature>
<sequence length="131" mass="14562">MMTGSKRPALTLTDGNKTMLDTFDTRDIVLARGLTLTESTGMLRDASRERELREAARRELDKRREDAAELEELREAARQRRTRALRRRLLLERVAVVVAFAAAVATFGILLGEALGQGSDDGIEGAHVGRR</sequence>
<evidence type="ECO:0000313" key="4">
    <source>
        <dbReference type="Proteomes" id="UP000005801"/>
    </source>
</evidence>
<keyword evidence="1" id="KW-0175">Coiled coil</keyword>
<name>A6G2N7_9BACT</name>
<dbReference type="EMBL" id="ABCS01000015">
    <property type="protein sequence ID" value="EDM79974.1"/>
    <property type="molecule type" value="Genomic_DNA"/>
</dbReference>
<keyword evidence="4" id="KW-1185">Reference proteome</keyword>
<organism evidence="3 4">
    <name type="scientific">Plesiocystis pacifica SIR-1</name>
    <dbReference type="NCBI Taxonomy" id="391625"/>
    <lineage>
        <taxon>Bacteria</taxon>
        <taxon>Pseudomonadati</taxon>
        <taxon>Myxococcota</taxon>
        <taxon>Polyangia</taxon>
        <taxon>Nannocystales</taxon>
        <taxon>Nannocystaceae</taxon>
        <taxon>Plesiocystis</taxon>
    </lineage>
</organism>
<dbReference type="STRING" id="391625.PPSIR1_23071"/>
<comment type="caution">
    <text evidence="3">The sequence shown here is derived from an EMBL/GenBank/DDBJ whole genome shotgun (WGS) entry which is preliminary data.</text>
</comment>
<accession>A6G2N7</accession>
<dbReference type="AlphaFoldDB" id="A6G2N7"/>
<protein>
    <submittedName>
        <fullName evidence="3">Uncharacterized protein</fullName>
    </submittedName>
</protein>
<feature type="coiled-coil region" evidence="1">
    <location>
        <begin position="46"/>
        <end position="87"/>
    </location>
</feature>
<keyword evidence="2" id="KW-0472">Membrane</keyword>
<keyword evidence="2" id="KW-1133">Transmembrane helix</keyword>